<reference evidence="2" key="1">
    <citation type="submission" date="2013-01" db="EMBL/GenBank/DDBJ databases">
        <title>Draft Genome Sequence of a Mulberry Tree, Morus notabilis C.K. Schneid.</title>
        <authorList>
            <person name="He N."/>
            <person name="Zhao S."/>
        </authorList>
    </citation>
    <scope>NUCLEOTIDE SEQUENCE</scope>
</reference>
<name>W9RNZ6_9ROSA</name>
<dbReference type="GO" id="GO:0005096">
    <property type="term" value="F:GTPase activator activity"/>
    <property type="evidence" value="ECO:0007669"/>
    <property type="project" value="TreeGrafter"/>
</dbReference>
<dbReference type="GO" id="GO:0019905">
    <property type="term" value="F:syntaxin binding"/>
    <property type="evidence" value="ECO:0007669"/>
    <property type="project" value="TreeGrafter"/>
</dbReference>
<evidence type="ECO:0000313" key="1">
    <source>
        <dbReference type="EMBL" id="EXB83878.1"/>
    </source>
</evidence>
<evidence type="ECO:0000313" key="2">
    <source>
        <dbReference type="Proteomes" id="UP000030645"/>
    </source>
</evidence>
<dbReference type="GO" id="GO:0005737">
    <property type="term" value="C:cytoplasm"/>
    <property type="evidence" value="ECO:0007669"/>
    <property type="project" value="TreeGrafter"/>
</dbReference>
<protein>
    <submittedName>
        <fullName evidence="1">Uncharacterized protein</fullName>
    </submittedName>
</protein>
<dbReference type="EMBL" id="KE344887">
    <property type="protein sequence ID" value="EXB83878.1"/>
    <property type="molecule type" value="Genomic_DNA"/>
</dbReference>
<dbReference type="Proteomes" id="UP000030645">
    <property type="component" value="Unassembled WGS sequence"/>
</dbReference>
<gene>
    <name evidence="1" type="ORF">L484_023485</name>
</gene>
<dbReference type="GO" id="GO:0006887">
    <property type="term" value="P:exocytosis"/>
    <property type="evidence" value="ECO:0007669"/>
    <property type="project" value="TreeGrafter"/>
</dbReference>
<dbReference type="GO" id="GO:0005886">
    <property type="term" value="C:plasma membrane"/>
    <property type="evidence" value="ECO:0007669"/>
    <property type="project" value="TreeGrafter"/>
</dbReference>
<organism evidence="1 2">
    <name type="scientific">Morus notabilis</name>
    <dbReference type="NCBI Taxonomy" id="981085"/>
    <lineage>
        <taxon>Eukaryota</taxon>
        <taxon>Viridiplantae</taxon>
        <taxon>Streptophyta</taxon>
        <taxon>Embryophyta</taxon>
        <taxon>Tracheophyta</taxon>
        <taxon>Spermatophyta</taxon>
        <taxon>Magnoliopsida</taxon>
        <taxon>eudicotyledons</taxon>
        <taxon>Gunneridae</taxon>
        <taxon>Pentapetalae</taxon>
        <taxon>rosids</taxon>
        <taxon>fabids</taxon>
        <taxon>Rosales</taxon>
        <taxon>Moraceae</taxon>
        <taxon>Moreae</taxon>
        <taxon>Morus</taxon>
    </lineage>
</organism>
<dbReference type="eggNOG" id="KOG1983">
    <property type="taxonomic scope" value="Eukaryota"/>
</dbReference>
<dbReference type="PANTHER" id="PTHR10241">
    <property type="entry name" value="LETHAL 2 GIANT LARVAE PROTEIN"/>
    <property type="match status" value="1"/>
</dbReference>
<dbReference type="PANTHER" id="PTHR10241:SF25">
    <property type="entry name" value="TOMOSYN, ISOFORM C"/>
    <property type="match status" value="1"/>
</dbReference>
<accession>W9RNZ6</accession>
<proteinExistence type="predicted"/>
<dbReference type="GO" id="GO:0045159">
    <property type="term" value="F:myosin II binding"/>
    <property type="evidence" value="ECO:0007669"/>
    <property type="project" value="TreeGrafter"/>
</dbReference>
<sequence length="189" mass="20975">MCSSPLLAVRSKVPRLRSPASLSVRRLISPFAVRSSFGFSSAGLISPLPVSLLLLRLPVSRHQIKRFLIFAEKRLSIVEGSAPRAIRQNLQHGSLMETDLDLRIAVHYGIPSTSSILAFDPIQRLLAIGTLDGRIKVIGGDGIGLLISPKQLPFKYIEIYLSARSNRLEKMNEEKIYGLEVQKVYLTEP</sequence>
<keyword evidence="2" id="KW-1185">Reference proteome</keyword>
<dbReference type="GO" id="GO:0006893">
    <property type="term" value="P:Golgi to plasma membrane transport"/>
    <property type="evidence" value="ECO:0007669"/>
    <property type="project" value="TreeGrafter"/>
</dbReference>
<dbReference type="STRING" id="981085.W9RNZ6"/>
<dbReference type="AlphaFoldDB" id="W9RNZ6"/>